<keyword evidence="9" id="KW-0411">Iron-sulfur</keyword>
<reference evidence="13" key="1">
    <citation type="submission" date="2025-08" db="UniProtKB">
        <authorList>
            <consortium name="RefSeq"/>
        </authorList>
    </citation>
    <scope>IDENTIFICATION</scope>
    <source>
        <tissue evidence="13">Muscle</tissue>
    </source>
</reference>
<evidence type="ECO:0000256" key="8">
    <source>
        <dbReference type="ARBA" id="ARBA00023004"/>
    </source>
</evidence>
<keyword evidence="6" id="KW-0235">DNA replication</keyword>
<comment type="similarity">
    <text evidence="2">Belongs to the eukaryotic-type primase large subunit family.</text>
</comment>
<comment type="cofactor">
    <cofactor evidence="1">
        <name>[4Fe-4S] cluster</name>
        <dbReference type="ChEBI" id="CHEBI:49883"/>
    </cofactor>
</comment>
<keyword evidence="10" id="KW-0238">DNA-binding</keyword>
<dbReference type="GeneID" id="106475443"/>
<evidence type="ECO:0000259" key="11">
    <source>
        <dbReference type="Pfam" id="PF04104"/>
    </source>
</evidence>
<keyword evidence="7" id="KW-0479">Metal-binding</keyword>
<dbReference type="RefSeq" id="XP_022235255.1">
    <property type="nucleotide sequence ID" value="XM_022379547.1"/>
</dbReference>
<dbReference type="PANTHER" id="PTHR10537:SF3">
    <property type="entry name" value="DNA PRIMASE LARGE SUBUNIT"/>
    <property type="match status" value="1"/>
</dbReference>
<evidence type="ECO:0000313" key="12">
    <source>
        <dbReference type="Proteomes" id="UP000694941"/>
    </source>
</evidence>
<dbReference type="Proteomes" id="UP000694941">
    <property type="component" value="Unplaced"/>
</dbReference>
<evidence type="ECO:0000256" key="7">
    <source>
        <dbReference type="ARBA" id="ARBA00022723"/>
    </source>
</evidence>
<keyword evidence="12" id="KW-1185">Reference proteome</keyword>
<gene>
    <name evidence="13" type="primary">LOC106475443</name>
</gene>
<evidence type="ECO:0000313" key="13">
    <source>
        <dbReference type="RefSeq" id="XP_022235255.1"/>
    </source>
</evidence>
<evidence type="ECO:0000256" key="6">
    <source>
        <dbReference type="ARBA" id="ARBA00022705"/>
    </source>
</evidence>
<name>A0ABM1RV50_LIMPO</name>
<dbReference type="Pfam" id="PF26466">
    <property type="entry name" value="DNA_primase_lrg_N"/>
    <property type="match status" value="1"/>
</dbReference>
<dbReference type="Pfam" id="PF04104">
    <property type="entry name" value="DNA_primase_lrg"/>
    <property type="match status" value="1"/>
</dbReference>
<dbReference type="PANTHER" id="PTHR10537">
    <property type="entry name" value="DNA PRIMASE LARGE SUBUNIT"/>
    <property type="match status" value="1"/>
</dbReference>
<evidence type="ECO:0000256" key="2">
    <source>
        <dbReference type="ARBA" id="ARBA00010564"/>
    </source>
</evidence>
<sequence length="353" mass="41518">MELPSHHRRRTVQLTGSRKEYDYPHILQFYRLPPIGSISLKEFEEFAIERLQVLRAVERVGLKHVKSTNDYRDAFLAELTKQKLKGYVKKGLQNEQLTDDMYDERRKDHISHFILRLAYCRTEELRRWFISQELDLFRFRFVTESENYDSMEHFFKLNNLDYAPISGEEKSKIASELRDSSFSLSDHKVKDIKYYKVPFLEALDLVRGRKVYLNKGYVYIPRMDLVSVVLTVFRNHLSHALAVTSRALPQLEEDGRLLSMLNGLNQRYLGDDYSNSKREGQEGQVSPQMVDALAKSSFPLCMQTLHETLRQSHHLKHGGRMQYGLFLKGIGLSLEDALRFWREEFVKIIDSDK</sequence>
<evidence type="ECO:0000256" key="10">
    <source>
        <dbReference type="ARBA" id="ARBA00023125"/>
    </source>
</evidence>
<proteinExistence type="inferred from homology"/>
<keyword evidence="4" id="KW-0004">4Fe-4S</keyword>
<evidence type="ECO:0000256" key="9">
    <source>
        <dbReference type="ARBA" id="ARBA00023014"/>
    </source>
</evidence>
<dbReference type="Gene3D" id="1.20.930.80">
    <property type="match status" value="1"/>
</dbReference>
<feature type="domain" description="DNA primase large subunit C-terminal" evidence="11">
    <location>
        <begin position="292"/>
        <end position="350"/>
    </location>
</feature>
<dbReference type="InterPro" id="IPR007238">
    <property type="entry name" value="DNA_primase_lsu_euk/arc"/>
</dbReference>
<evidence type="ECO:0000256" key="3">
    <source>
        <dbReference type="ARBA" id="ARBA00019038"/>
    </source>
</evidence>
<keyword evidence="8" id="KW-0408">Iron</keyword>
<keyword evidence="5" id="KW-0639">Primosome</keyword>
<protein>
    <recommendedName>
        <fullName evidence="3">DNA primase large subunit</fullName>
    </recommendedName>
</protein>
<evidence type="ECO:0000256" key="4">
    <source>
        <dbReference type="ARBA" id="ARBA00022485"/>
    </source>
</evidence>
<organism evidence="12 13">
    <name type="scientific">Limulus polyphemus</name>
    <name type="common">Atlantic horseshoe crab</name>
    <dbReference type="NCBI Taxonomy" id="6850"/>
    <lineage>
        <taxon>Eukaryota</taxon>
        <taxon>Metazoa</taxon>
        <taxon>Ecdysozoa</taxon>
        <taxon>Arthropoda</taxon>
        <taxon>Chelicerata</taxon>
        <taxon>Merostomata</taxon>
        <taxon>Xiphosura</taxon>
        <taxon>Limulidae</taxon>
        <taxon>Limulus</taxon>
    </lineage>
</organism>
<evidence type="ECO:0000256" key="5">
    <source>
        <dbReference type="ARBA" id="ARBA00022515"/>
    </source>
</evidence>
<accession>A0ABM1RV50</accession>
<dbReference type="CDD" id="cd07322">
    <property type="entry name" value="PriL_PriS_Eukaryotic"/>
    <property type="match status" value="1"/>
</dbReference>
<dbReference type="InterPro" id="IPR058560">
    <property type="entry name" value="DNA_primase_C"/>
</dbReference>
<feature type="non-terminal residue" evidence="13">
    <location>
        <position position="353"/>
    </location>
</feature>
<evidence type="ECO:0000256" key="1">
    <source>
        <dbReference type="ARBA" id="ARBA00001966"/>
    </source>
</evidence>
<dbReference type="InterPro" id="IPR016558">
    <property type="entry name" value="DNA_primase_lsu_euk"/>
</dbReference>